<dbReference type="Proteomes" id="UP000284777">
    <property type="component" value="Unassembled WGS sequence"/>
</dbReference>
<feature type="domain" description="Primase C-terminal 2" evidence="2">
    <location>
        <begin position="12"/>
        <end position="87"/>
    </location>
</feature>
<protein>
    <submittedName>
        <fullName evidence="3">DUF3987 domain-containing protein</fullName>
    </submittedName>
</protein>
<dbReference type="Pfam" id="PF13148">
    <property type="entry name" value="DUF3987"/>
    <property type="match status" value="1"/>
</dbReference>
<comment type="caution">
    <text evidence="3">The sequence shown here is derived from an EMBL/GenBank/DDBJ whole genome shotgun (WGS) entry which is preliminary data.</text>
</comment>
<evidence type="ECO:0000313" key="4">
    <source>
        <dbReference type="Proteomes" id="UP000284777"/>
    </source>
</evidence>
<evidence type="ECO:0000259" key="2">
    <source>
        <dbReference type="Pfam" id="PF08707"/>
    </source>
</evidence>
<dbReference type="Pfam" id="PF08707">
    <property type="entry name" value="PriCT_2"/>
    <property type="match status" value="1"/>
</dbReference>
<accession>A0A413E1I3</accession>
<gene>
    <name evidence="3" type="ORF">DWV41_10300</name>
</gene>
<dbReference type="InterPro" id="IPR014819">
    <property type="entry name" value="PriCT_2"/>
</dbReference>
<dbReference type="AlphaFoldDB" id="A0A413E1I3"/>
<sequence length="655" mass="71837">MTNILSDLRRLTEAVHAAGADIAPTYREYVQLAFAIATDCGEAGRSDFLMLCSLSAKYDVHAANKLFSNALKTNNNSVHIGTAFHLAELCNVRPRPAEKPRQDAPTGTLGTPGAPHPAASHTHAHGYYNKAEMPAEEFPETPAASLPAEAADAGTANSGTACSGTTYPGTTYPEAADPEAADEETCRGSEPLTPLPCFDNRTLWPAPLNEITAHGTTRAQQDIMLLGAVTVLGASMNSHVRCAYGGKMISPSLQTFIVALPASGKGVLSLVRLLVEPIHDEIRLHTAEAMKQYRKEKGAYDSLGKERSQATPPALPPDRMFLISGNNTGTGILQNIMDSEGIGLICESEADTISTAIGSEHGHWSDTMRKAFDHDRLSYNRRTDREYREVKRSYLSVLLSGTPAQVKPLIPTAENGLFSRQLFYYMPAIHKWQNQFDRQDTDLETVFTGLGMQWREQLKRITAGGLFTLRLTPEQKELFNNLFANLFIRSHLANGSEMASSVARLAINICRIMQVVAMLRVLESDDIARSPHLTPDKDISGDNLKDGIITRWDMTILPSDFSSVLELTESLYRHATHILSFLPGTEISRRSNADRDALLQSMEREFTRSAFLLQAEATGIKPGTASTWLKRLVKHGMIESVDGKGTYRKPLPNGM</sequence>
<feature type="compositionally biased region" description="Polar residues" evidence="1">
    <location>
        <begin position="155"/>
        <end position="169"/>
    </location>
</feature>
<organism evidence="3 4">
    <name type="scientific">Bacteroides stercoris</name>
    <dbReference type="NCBI Taxonomy" id="46506"/>
    <lineage>
        <taxon>Bacteria</taxon>
        <taxon>Pseudomonadati</taxon>
        <taxon>Bacteroidota</taxon>
        <taxon>Bacteroidia</taxon>
        <taxon>Bacteroidales</taxon>
        <taxon>Bacteroidaceae</taxon>
        <taxon>Bacteroides</taxon>
    </lineage>
</organism>
<reference evidence="3 4" key="1">
    <citation type="submission" date="2018-08" db="EMBL/GenBank/DDBJ databases">
        <title>A genome reference for cultivated species of the human gut microbiota.</title>
        <authorList>
            <person name="Zou Y."/>
            <person name="Xue W."/>
            <person name="Luo G."/>
        </authorList>
    </citation>
    <scope>NUCLEOTIDE SEQUENCE [LARGE SCALE GENOMIC DNA]</scope>
    <source>
        <strain evidence="3 4">AF05-4</strain>
    </source>
</reference>
<dbReference type="InterPro" id="IPR025048">
    <property type="entry name" value="DUF3987"/>
</dbReference>
<evidence type="ECO:0000313" key="3">
    <source>
        <dbReference type="EMBL" id="RGW96652.1"/>
    </source>
</evidence>
<feature type="compositionally biased region" description="Low complexity" evidence="1">
    <location>
        <begin position="111"/>
        <end position="121"/>
    </location>
</feature>
<feature type="region of interest" description="Disordered" evidence="1">
    <location>
        <begin position="147"/>
        <end position="193"/>
    </location>
</feature>
<dbReference type="EMBL" id="QSBD01000014">
    <property type="protein sequence ID" value="RGW96652.1"/>
    <property type="molecule type" value="Genomic_DNA"/>
</dbReference>
<dbReference type="RefSeq" id="WP_117902312.1">
    <property type="nucleotide sequence ID" value="NZ_QSBD01000014.1"/>
</dbReference>
<name>A0A413E1I3_BACSE</name>
<dbReference type="GO" id="GO:0016817">
    <property type="term" value="F:hydrolase activity, acting on acid anhydrides"/>
    <property type="evidence" value="ECO:0007669"/>
    <property type="project" value="InterPro"/>
</dbReference>
<feature type="region of interest" description="Disordered" evidence="1">
    <location>
        <begin position="95"/>
        <end position="122"/>
    </location>
</feature>
<evidence type="ECO:0000256" key="1">
    <source>
        <dbReference type="SAM" id="MobiDB-lite"/>
    </source>
</evidence>
<proteinExistence type="predicted"/>